<evidence type="ECO:0000256" key="6">
    <source>
        <dbReference type="ARBA" id="ARBA00022989"/>
    </source>
</evidence>
<comment type="subcellular location">
    <subcellularLocation>
        <location evidence="8">Cell membrane</location>
        <topology evidence="8">Multi-pass membrane protein</topology>
    </subcellularLocation>
    <subcellularLocation>
        <location evidence="1">Endomembrane system</location>
        <topology evidence="1">Multi-pass membrane protein</topology>
    </subcellularLocation>
</comment>
<evidence type="ECO:0000256" key="2">
    <source>
        <dbReference type="ARBA" id="ARBA00022448"/>
    </source>
</evidence>
<comment type="similarity">
    <text evidence="8">Belongs to the NqrDE/RnfAE family.</text>
</comment>
<comment type="caution">
    <text evidence="9">The sequence shown here is derived from an EMBL/GenBank/DDBJ whole genome shotgun (WGS) entry which is preliminary data.</text>
</comment>
<comment type="function">
    <text evidence="8">Part of a membrane-bound complex that couples electron transfer with translocation of ions across the membrane.</text>
</comment>
<evidence type="ECO:0000256" key="8">
    <source>
        <dbReference type="HAMAP-Rule" id="MF_00478"/>
    </source>
</evidence>
<sequence>MAKKRTNLSLSEIVAPLPAGIVKNNPVFRLVLGTCPTLAVTTSAINGLSMGLATTFVLIGANAIVSLLRNFIPQKVRIPCFILVIATFSTVVEMVMNYALPDLYETLGLFIPLIVVNCIVLARAESFASVNPVLPSMMDGLGIGLGFTVSLTFMGLFREFLGAGSVFGYAIPGLQDVAMTIFILPAGGFLAFGLLMVVYNQIFDAIDRKRAARRAALSAKKDSPEMQAAVELAERADEEGGVQ</sequence>
<gene>
    <name evidence="8" type="primary">rnfE</name>
    <name evidence="9" type="ORF">IAB14_01415</name>
</gene>
<name>A0A9D1SXJ2_9FIRM</name>
<evidence type="ECO:0000313" key="10">
    <source>
        <dbReference type="Proteomes" id="UP000886891"/>
    </source>
</evidence>
<keyword evidence="8" id="KW-1003">Cell membrane</keyword>
<dbReference type="EMBL" id="DVOH01000013">
    <property type="protein sequence ID" value="HIU99755.1"/>
    <property type="molecule type" value="Genomic_DNA"/>
</dbReference>
<dbReference type="Pfam" id="PF02508">
    <property type="entry name" value="Rnf-Nqr"/>
    <property type="match status" value="1"/>
</dbReference>
<dbReference type="Proteomes" id="UP000886891">
    <property type="component" value="Unassembled WGS sequence"/>
</dbReference>
<keyword evidence="3 8" id="KW-0812">Transmembrane</keyword>
<keyword evidence="4 8" id="KW-1278">Translocase</keyword>
<dbReference type="HAMAP" id="MF_00478">
    <property type="entry name" value="RsxE_RnfE"/>
    <property type="match status" value="1"/>
</dbReference>
<organism evidence="9 10">
    <name type="scientific">Candidatus Stercoripulliclostridium merdipullorum</name>
    <dbReference type="NCBI Taxonomy" id="2840952"/>
    <lineage>
        <taxon>Bacteria</taxon>
        <taxon>Bacillati</taxon>
        <taxon>Bacillota</taxon>
        <taxon>Clostridia</taxon>
        <taxon>Eubacteriales</taxon>
        <taxon>Candidatus Stercoripulliclostridium</taxon>
    </lineage>
</organism>
<proteinExistence type="inferred from homology"/>
<dbReference type="AlphaFoldDB" id="A0A9D1SXJ2"/>
<dbReference type="NCBIfam" id="NF009070">
    <property type="entry name" value="PRK12405.1"/>
    <property type="match status" value="1"/>
</dbReference>
<dbReference type="PANTHER" id="PTHR30586:SF0">
    <property type="entry name" value="ION-TRANSLOCATING OXIDOREDUCTASE COMPLEX SUBUNIT E"/>
    <property type="match status" value="1"/>
</dbReference>
<keyword evidence="7 8" id="KW-0472">Membrane</keyword>
<keyword evidence="2 8" id="KW-0813">Transport</keyword>
<dbReference type="EC" id="7.-.-.-" evidence="8"/>
<dbReference type="GO" id="GO:0012505">
    <property type="term" value="C:endomembrane system"/>
    <property type="evidence" value="ECO:0007669"/>
    <property type="project" value="UniProtKB-SubCell"/>
</dbReference>
<feature type="transmembrane region" description="Helical" evidence="8">
    <location>
        <begin position="80"/>
        <end position="100"/>
    </location>
</feature>
<feature type="transmembrane region" description="Helical" evidence="8">
    <location>
        <begin position="136"/>
        <end position="157"/>
    </location>
</feature>
<feature type="transmembrane region" description="Helical" evidence="8">
    <location>
        <begin position="106"/>
        <end position="124"/>
    </location>
</feature>
<keyword evidence="6 8" id="KW-1133">Transmembrane helix</keyword>
<dbReference type="GO" id="GO:0005886">
    <property type="term" value="C:plasma membrane"/>
    <property type="evidence" value="ECO:0007669"/>
    <property type="project" value="UniProtKB-SubCell"/>
</dbReference>
<dbReference type="PANTHER" id="PTHR30586">
    <property type="entry name" value="ELECTRON TRANSPORT COMPLEX PROTEIN RNFE"/>
    <property type="match status" value="1"/>
</dbReference>
<evidence type="ECO:0000256" key="5">
    <source>
        <dbReference type="ARBA" id="ARBA00022982"/>
    </source>
</evidence>
<dbReference type="InterPro" id="IPR003667">
    <property type="entry name" value="NqrDE/RnfAE"/>
</dbReference>
<dbReference type="InterPro" id="IPR010968">
    <property type="entry name" value="RnfE"/>
</dbReference>
<evidence type="ECO:0000256" key="4">
    <source>
        <dbReference type="ARBA" id="ARBA00022967"/>
    </source>
</evidence>
<reference evidence="9" key="1">
    <citation type="submission" date="2020-10" db="EMBL/GenBank/DDBJ databases">
        <authorList>
            <person name="Gilroy R."/>
        </authorList>
    </citation>
    <scope>NUCLEOTIDE SEQUENCE</scope>
    <source>
        <strain evidence="9">23406</strain>
    </source>
</reference>
<evidence type="ECO:0000313" key="9">
    <source>
        <dbReference type="EMBL" id="HIU99755.1"/>
    </source>
</evidence>
<reference evidence="9" key="2">
    <citation type="journal article" date="2021" name="PeerJ">
        <title>Extensive microbial diversity within the chicken gut microbiome revealed by metagenomics and culture.</title>
        <authorList>
            <person name="Gilroy R."/>
            <person name="Ravi A."/>
            <person name="Getino M."/>
            <person name="Pursley I."/>
            <person name="Horton D.L."/>
            <person name="Alikhan N.F."/>
            <person name="Baker D."/>
            <person name="Gharbi K."/>
            <person name="Hall N."/>
            <person name="Watson M."/>
            <person name="Adriaenssens E.M."/>
            <person name="Foster-Nyarko E."/>
            <person name="Jarju S."/>
            <person name="Secka A."/>
            <person name="Antonio M."/>
            <person name="Oren A."/>
            <person name="Chaudhuri R.R."/>
            <person name="La Ragione R."/>
            <person name="Hildebrand F."/>
            <person name="Pallen M.J."/>
        </authorList>
    </citation>
    <scope>NUCLEOTIDE SEQUENCE</scope>
    <source>
        <strain evidence="9">23406</strain>
    </source>
</reference>
<evidence type="ECO:0000256" key="3">
    <source>
        <dbReference type="ARBA" id="ARBA00022692"/>
    </source>
</evidence>
<feature type="transmembrane region" description="Helical" evidence="8">
    <location>
        <begin position="48"/>
        <end position="68"/>
    </location>
</feature>
<evidence type="ECO:0000256" key="7">
    <source>
        <dbReference type="ARBA" id="ARBA00023136"/>
    </source>
</evidence>
<keyword evidence="5 8" id="KW-0249">Electron transport</keyword>
<feature type="transmembrane region" description="Helical" evidence="8">
    <location>
        <begin position="177"/>
        <end position="199"/>
    </location>
</feature>
<accession>A0A9D1SXJ2</accession>
<evidence type="ECO:0000256" key="1">
    <source>
        <dbReference type="ARBA" id="ARBA00004127"/>
    </source>
</evidence>
<protein>
    <recommendedName>
        <fullName evidence="8">Ion-translocating oxidoreductase complex subunit E</fullName>
        <ecNumber evidence="8">7.-.-.-</ecNumber>
    </recommendedName>
    <alternativeName>
        <fullName evidence="8">Rnf electron transport complex subunit E</fullName>
    </alternativeName>
</protein>
<comment type="subunit">
    <text evidence="8">The complex is composed of six subunits: RnfA, RnfB, RnfC, RnfD, RnfE and RnfG.</text>
</comment>
<dbReference type="GO" id="GO:0022900">
    <property type="term" value="P:electron transport chain"/>
    <property type="evidence" value="ECO:0007669"/>
    <property type="project" value="UniProtKB-UniRule"/>
</dbReference>
<dbReference type="NCBIfam" id="TIGR01948">
    <property type="entry name" value="rnfE"/>
    <property type="match status" value="1"/>
</dbReference>